<protein>
    <submittedName>
        <fullName evidence="1">Uncharacterized protein</fullName>
    </submittedName>
</protein>
<gene>
    <name evidence="1" type="ORF">Ahy_A09g043428</name>
</gene>
<comment type="caution">
    <text evidence="1">The sequence shown here is derived from an EMBL/GenBank/DDBJ whole genome shotgun (WGS) entry which is preliminary data.</text>
</comment>
<name>A0A445BI91_ARAHY</name>
<proteinExistence type="predicted"/>
<sequence>MHEYPLSFVKHVRMKEVYTSMQPTFKVPSRNIIKKDIF</sequence>
<reference evidence="1 2" key="1">
    <citation type="submission" date="2019-01" db="EMBL/GenBank/DDBJ databases">
        <title>Sequencing of cultivated peanut Arachis hypogaea provides insights into genome evolution and oil improvement.</title>
        <authorList>
            <person name="Chen X."/>
        </authorList>
    </citation>
    <scope>NUCLEOTIDE SEQUENCE [LARGE SCALE GENOMIC DNA]</scope>
    <source>
        <strain evidence="2">cv. Fuhuasheng</strain>
        <tissue evidence="1">Leaves</tissue>
    </source>
</reference>
<accession>A0A445BI91</accession>
<keyword evidence="2" id="KW-1185">Reference proteome</keyword>
<evidence type="ECO:0000313" key="1">
    <source>
        <dbReference type="EMBL" id="RYR38387.1"/>
    </source>
</evidence>
<evidence type="ECO:0000313" key="2">
    <source>
        <dbReference type="Proteomes" id="UP000289738"/>
    </source>
</evidence>
<organism evidence="1 2">
    <name type="scientific">Arachis hypogaea</name>
    <name type="common">Peanut</name>
    <dbReference type="NCBI Taxonomy" id="3818"/>
    <lineage>
        <taxon>Eukaryota</taxon>
        <taxon>Viridiplantae</taxon>
        <taxon>Streptophyta</taxon>
        <taxon>Embryophyta</taxon>
        <taxon>Tracheophyta</taxon>
        <taxon>Spermatophyta</taxon>
        <taxon>Magnoliopsida</taxon>
        <taxon>eudicotyledons</taxon>
        <taxon>Gunneridae</taxon>
        <taxon>Pentapetalae</taxon>
        <taxon>rosids</taxon>
        <taxon>fabids</taxon>
        <taxon>Fabales</taxon>
        <taxon>Fabaceae</taxon>
        <taxon>Papilionoideae</taxon>
        <taxon>50 kb inversion clade</taxon>
        <taxon>dalbergioids sensu lato</taxon>
        <taxon>Dalbergieae</taxon>
        <taxon>Pterocarpus clade</taxon>
        <taxon>Arachis</taxon>
    </lineage>
</organism>
<dbReference type="Proteomes" id="UP000289738">
    <property type="component" value="Chromosome A09"/>
</dbReference>
<dbReference type="EMBL" id="SDMP01000009">
    <property type="protein sequence ID" value="RYR38387.1"/>
    <property type="molecule type" value="Genomic_DNA"/>
</dbReference>
<dbReference type="AlphaFoldDB" id="A0A445BI91"/>